<name>A0A8S3RNY3_MYTED</name>
<dbReference type="EMBL" id="CAJPWZ010001244">
    <property type="protein sequence ID" value="CAG2210715.1"/>
    <property type="molecule type" value="Genomic_DNA"/>
</dbReference>
<feature type="transmembrane region" description="Helical" evidence="1">
    <location>
        <begin position="165"/>
        <end position="186"/>
    </location>
</feature>
<organism evidence="2 3">
    <name type="scientific">Mytilus edulis</name>
    <name type="common">Blue mussel</name>
    <dbReference type="NCBI Taxonomy" id="6550"/>
    <lineage>
        <taxon>Eukaryota</taxon>
        <taxon>Metazoa</taxon>
        <taxon>Spiralia</taxon>
        <taxon>Lophotrochozoa</taxon>
        <taxon>Mollusca</taxon>
        <taxon>Bivalvia</taxon>
        <taxon>Autobranchia</taxon>
        <taxon>Pteriomorphia</taxon>
        <taxon>Mytilida</taxon>
        <taxon>Mytiloidea</taxon>
        <taxon>Mytilidae</taxon>
        <taxon>Mytilinae</taxon>
        <taxon>Mytilus</taxon>
    </lineage>
</organism>
<dbReference type="OrthoDB" id="6149413at2759"/>
<gene>
    <name evidence="2" type="ORF">MEDL_24803</name>
</gene>
<keyword evidence="1" id="KW-1133">Transmembrane helix</keyword>
<dbReference type="Proteomes" id="UP000683360">
    <property type="component" value="Unassembled WGS sequence"/>
</dbReference>
<accession>A0A8S3RNY3</accession>
<evidence type="ECO:0000256" key="1">
    <source>
        <dbReference type="SAM" id="Phobius"/>
    </source>
</evidence>
<dbReference type="AlphaFoldDB" id="A0A8S3RNY3"/>
<reference evidence="2" key="1">
    <citation type="submission" date="2021-03" db="EMBL/GenBank/DDBJ databases">
        <authorList>
            <person name="Bekaert M."/>
        </authorList>
    </citation>
    <scope>NUCLEOTIDE SEQUENCE</scope>
</reference>
<keyword evidence="1" id="KW-0812">Transmembrane</keyword>
<comment type="caution">
    <text evidence="2">The sequence shown here is derived from an EMBL/GenBank/DDBJ whole genome shotgun (WGS) entry which is preliminary data.</text>
</comment>
<keyword evidence="3" id="KW-1185">Reference proteome</keyword>
<proteinExistence type="predicted"/>
<protein>
    <submittedName>
        <fullName evidence="2">Uncharacterized protein</fullName>
    </submittedName>
</protein>
<keyword evidence="1" id="KW-0472">Membrane</keyword>
<evidence type="ECO:0000313" key="2">
    <source>
        <dbReference type="EMBL" id="CAG2210715.1"/>
    </source>
</evidence>
<evidence type="ECO:0000313" key="3">
    <source>
        <dbReference type="Proteomes" id="UP000683360"/>
    </source>
</evidence>
<sequence length="191" mass="22495">MENGEKFSDIDSYYRRYDIQALRKKYLGTRKKMERVNRLIVVCSANPDASLPKDLFEIIIDAASRNREITIYGVFTQTDKYTSDDPRVVEKERTFLINLGIPETRFARIRNYCPDVVPSLKYTKTTIPLLDIPVLRFMRGVLTPEPMDSVIYDPDESEPFWKQDWFKTCLFILFGLLIMFVFMASLEFKMK</sequence>